<feature type="domain" description="HAMP" evidence="5">
    <location>
        <begin position="215"/>
        <end position="267"/>
    </location>
</feature>
<dbReference type="Gene3D" id="3.30.450.20">
    <property type="entry name" value="PAS domain"/>
    <property type="match status" value="1"/>
</dbReference>
<dbReference type="NCBIfam" id="TIGR00254">
    <property type="entry name" value="GGDEF"/>
    <property type="match status" value="1"/>
</dbReference>
<feature type="domain" description="GGDEF" evidence="6">
    <location>
        <begin position="303"/>
        <end position="449"/>
    </location>
</feature>
<gene>
    <name evidence="7" type="ORF">H2O73_09230</name>
</gene>
<dbReference type="SMART" id="SM00052">
    <property type="entry name" value="EAL"/>
    <property type="match status" value="1"/>
</dbReference>
<evidence type="ECO:0000259" key="4">
    <source>
        <dbReference type="PROSITE" id="PS50883"/>
    </source>
</evidence>
<dbReference type="Pfam" id="PF00990">
    <property type="entry name" value="GGDEF"/>
    <property type="match status" value="1"/>
</dbReference>
<dbReference type="InterPro" id="IPR001633">
    <property type="entry name" value="EAL_dom"/>
</dbReference>
<keyword evidence="3" id="KW-1133">Transmembrane helix</keyword>
<dbReference type="SUPFAM" id="SSF158472">
    <property type="entry name" value="HAMP domain-like"/>
    <property type="match status" value="1"/>
</dbReference>
<dbReference type="Proteomes" id="UP000571701">
    <property type="component" value="Unassembled WGS sequence"/>
</dbReference>
<sequence length="714" mass="80159">MKLKAKLVFGNTLLVFLALGVLSLSQWLVSKHYAEEMVTKSSANLSERFVEHALGQAEQTTSYLTEALINPMYFFDLEGVQSLLKPALKNPLIQKIQVFDNQGKIFQTGGQSIDHYGQALEMPDVEKYTLELRQRYIQQNETNLLIANPLIFNNELLGGLVIQYSLETVYVDIERNKSIILGINELSQQSNASFIVIIAIIMCLVSLVFALMLANTLIKPISALVQHSERISKGQYLQLNSISRSDELGELALAFNEMDTNLKERTDAIEFLAYNDHLTQLPNRTQFIRCLQRLINSKKSEKDAFAILFIDLDEFKKINDNFGHQAGDELLCEVATIINRQVNKSIASTSYDELENSIVARIGGDEFLLCLPHIRNFDAASQLAKQLLTDLNSSIFLPSPNESVIIGASIGIAMYPFAGATPEDLVKRADIAMYEAKASGRGTHCHFTWEMEQVVSSRSEIERDLRLAVTNFSEFEVWYQPQVDLRTQEIIGVEALLRWHHPTKGSISPDKFIPIAEVTGIILPLGDWIIDQVCRDIAAWQDVSLTDSFHVAINLSAKQLYGQTLPELIARKLSQYGLPSHRLHMEVTETALMKDKQCAKQALDSLREMGIQVWLDDFGTGYSSLGYLREFNIDGLKIDRCFVADIENETNDRALCAAIISMAHALGVKVVAEGVETITQSNYLNDHQCNFGQGYLFAKPMPVHQLTDRILAKV</sequence>
<dbReference type="SMART" id="SM00267">
    <property type="entry name" value="GGDEF"/>
    <property type="match status" value="1"/>
</dbReference>
<dbReference type="SUPFAM" id="SSF141868">
    <property type="entry name" value="EAL domain-like"/>
    <property type="match status" value="1"/>
</dbReference>
<keyword evidence="8" id="KW-1185">Reference proteome</keyword>
<dbReference type="CDD" id="cd01948">
    <property type="entry name" value="EAL"/>
    <property type="match status" value="1"/>
</dbReference>
<evidence type="ECO:0000256" key="2">
    <source>
        <dbReference type="ARBA" id="ARBA00022636"/>
    </source>
</evidence>
<dbReference type="PROSITE" id="PS50885">
    <property type="entry name" value="HAMP"/>
    <property type="match status" value="1"/>
</dbReference>
<feature type="transmembrane region" description="Helical" evidence="3">
    <location>
        <begin position="194"/>
        <end position="214"/>
    </location>
</feature>
<evidence type="ECO:0000259" key="5">
    <source>
        <dbReference type="PROSITE" id="PS50885"/>
    </source>
</evidence>
<dbReference type="PANTHER" id="PTHR44757:SF2">
    <property type="entry name" value="BIOFILM ARCHITECTURE MAINTENANCE PROTEIN MBAA"/>
    <property type="match status" value="1"/>
</dbReference>
<dbReference type="PANTHER" id="PTHR44757">
    <property type="entry name" value="DIGUANYLATE CYCLASE DGCP"/>
    <property type="match status" value="1"/>
</dbReference>
<dbReference type="Gene3D" id="3.30.70.270">
    <property type="match status" value="1"/>
</dbReference>
<feature type="domain" description="EAL" evidence="4">
    <location>
        <begin position="458"/>
        <end position="714"/>
    </location>
</feature>
<dbReference type="PROSITE" id="PS50883">
    <property type="entry name" value="EAL"/>
    <property type="match status" value="1"/>
</dbReference>
<keyword evidence="3" id="KW-0472">Membrane</keyword>
<dbReference type="CDD" id="cd01949">
    <property type="entry name" value="GGDEF"/>
    <property type="match status" value="1"/>
</dbReference>
<accession>A0A7W2FQQ3</accession>
<proteinExistence type="predicted"/>
<dbReference type="GO" id="GO:0007165">
    <property type="term" value="P:signal transduction"/>
    <property type="evidence" value="ECO:0007669"/>
    <property type="project" value="InterPro"/>
</dbReference>
<name>A0A7W2FQQ3_9VIBR</name>
<dbReference type="RefSeq" id="WP_182108558.1">
    <property type="nucleotide sequence ID" value="NZ_JACFYF010000004.1"/>
</dbReference>
<comment type="caution">
    <text evidence="7">The sequence shown here is derived from an EMBL/GenBank/DDBJ whole genome shotgun (WGS) entry which is preliminary data.</text>
</comment>
<dbReference type="Pfam" id="PF00672">
    <property type="entry name" value="HAMP"/>
    <property type="match status" value="1"/>
</dbReference>
<dbReference type="InterPro" id="IPR000160">
    <property type="entry name" value="GGDEF_dom"/>
</dbReference>
<evidence type="ECO:0000313" key="7">
    <source>
        <dbReference type="EMBL" id="MBA5762524.1"/>
    </source>
</evidence>
<dbReference type="EMBL" id="JACFYF010000004">
    <property type="protein sequence ID" value="MBA5762524.1"/>
    <property type="molecule type" value="Genomic_DNA"/>
</dbReference>
<dbReference type="GO" id="GO:0016020">
    <property type="term" value="C:membrane"/>
    <property type="evidence" value="ECO:0007669"/>
    <property type="project" value="InterPro"/>
</dbReference>
<dbReference type="FunFam" id="3.20.20.450:FF:000001">
    <property type="entry name" value="Cyclic di-GMP phosphodiesterase yahA"/>
    <property type="match status" value="1"/>
</dbReference>
<dbReference type="SMART" id="SM00304">
    <property type="entry name" value="HAMP"/>
    <property type="match status" value="1"/>
</dbReference>
<evidence type="ECO:0000256" key="3">
    <source>
        <dbReference type="SAM" id="Phobius"/>
    </source>
</evidence>
<organism evidence="7 8">
    <name type="scientific">Vibrio marinisediminis</name>
    <dbReference type="NCBI Taxonomy" id="2758441"/>
    <lineage>
        <taxon>Bacteria</taxon>
        <taxon>Pseudomonadati</taxon>
        <taxon>Pseudomonadota</taxon>
        <taxon>Gammaproteobacteria</taxon>
        <taxon>Vibrionales</taxon>
        <taxon>Vibrionaceae</taxon>
        <taxon>Vibrio</taxon>
    </lineage>
</organism>
<dbReference type="InterPro" id="IPR052155">
    <property type="entry name" value="Biofilm_reg_signaling"/>
</dbReference>
<evidence type="ECO:0000259" key="6">
    <source>
        <dbReference type="PROSITE" id="PS50887"/>
    </source>
</evidence>
<dbReference type="GO" id="GO:0071111">
    <property type="term" value="F:cyclic-guanylate-specific phosphodiesterase activity"/>
    <property type="evidence" value="ECO:0007669"/>
    <property type="project" value="UniProtKB-EC"/>
</dbReference>
<dbReference type="SUPFAM" id="SSF55073">
    <property type="entry name" value="Nucleotide cyclase"/>
    <property type="match status" value="1"/>
</dbReference>
<dbReference type="Gene3D" id="3.20.20.450">
    <property type="entry name" value="EAL domain"/>
    <property type="match status" value="1"/>
</dbReference>
<keyword evidence="3" id="KW-0812">Transmembrane</keyword>
<dbReference type="InterPro" id="IPR003660">
    <property type="entry name" value="HAMP_dom"/>
</dbReference>
<keyword evidence="2" id="KW-0973">c-di-GMP</keyword>
<dbReference type="InterPro" id="IPR029787">
    <property type="entry name" value="Nucleotide_cyclase"/>
</dbReference>
<dbReference type="AlphaFoldDB" id="A0A7W2FQQ3"/>
<reference evidence="7 8" key="1">
    <citation type="submission" date="2020-07" db="EMBL/GenBank/DDBJ databases">
        <title>Vibrio marinisediminis sp. nov., isolated from marine sediment.</title>
        <authorList>
            <person name="Ji X."/>
        </authorList>
    </citation>
    <scope>NUCLEOTIDE SEQUENCE [LARGE SCALE GENOMIC DNA]</scope>
    <source>
        <strain evidence="7 8">404</strain>
    </source>
</reference>
<dbReference type="Gene3D" id="6.10.340.10">
    <property type="match status" value="1"/>
</dbReference>
<protein>
    <recommendedName>
        <fullName evidence="1">cyclic-guanylate-specific phosphodiesterase</fullName>
        <ecNumber evidence="1">3.1.4.52</ecNumber>
    </recommendedName>
</protein>
<dbReference type="InterPro" id="IPR043128">
    <property type="entry name" value="Rev_trsase/Diguanyl_cyclase"/>
</dbReference>
<evidence type="ECO:0000313" key="8">
    <source>
        <dbReference type="Proteomes" id="UP000571701"/>
    </source>
</evidence>
<evidence type="ECO:0000256" key="1">
    <source>
        <dbReference type="ARBA" id="ARBA00012282"/>
    </source>
</evidence>
<dbReference type="Pfam" id="PF00563">
    <property type="entry name" value="EAL"/>
    <property type="match status" value="1"/>
</dbReference>
<dbReference type="InterPro" id="IPR035919">
    <property type="entry name" value="EAL_sf"/>
</dbReference>
<dbReference type="EC" id="3.1.4.52" evidence="1"/>
<dbReference type="CDD" id="cd06225">
    <property type="entry name" value="HAMP"/>
    <property type="match status" value="1"/>
</dbReference>
<dbReference type="PROSITE" id="PS50887">
    <property type="entry name" value="GGDEF"/>
    <property type="match status" value="1"/>
</dbReference>